<reference evidence="2 3" key="1">
    <citation type="submission" date="2019-07" db="EMBL/GenBank/DDBJ databases">
        <title>Genomic analysis of Lentibacillus sp. NKC851-2.</title>
        <authorList>
            <person name="Oh Y.J."/>
        </authorList>
    </citation>
    <scope>NUCLEOTIDE SEQUENCE [LARGE SCALE GENOMIC DNA]</scope>
    <source>
        <strain evidence="2 3">NKC851-2</strain>
    </source>
</reference>
<dbReference type="EMBL" id="VJMZ01000001">
    <property type="protein sequence ID" value="TRM10772.1"/>
    <property type="molecule type" value="Genomic_DNA"/>
</dbReference>
<feature type="transmembrane region" description="Helical" evidence="1">
    <location>
        <begin position="7"/>
        <end position="32"/>
    </location>
</feature>
<feature type="transmembrane region" description="Helical" evidence="1">
    <location>
        <begin position="109"/>
        <end position="131"/>
    </location>
</feature>
<evidence type="ECO:0000313" key="2">
    <source>
        <dbReference type="EMBL" id="TRM10772.1"/>
    </source>
</evidence>
<dbReference type="Pfam" id="PF14184">
    <property type="entry name" value="YrvL"/>
    <property type="match status" value="1"/>
</dbReference>
<gene>
    <name evidence="2" type="ORF">FH966_03030</name>
</gene>
<name>A0A549YFV7_9BACI</name>
<keyword evidence="1" id="KW-0472">Membrane</keyword>
<dbReference type="AlphaFoldDB" id="A0A549YFV7"/>
<comment type="caution">
    <text evidence="2">The sequence shown here is derived from an EMBL/GenBank/DDBJ whole genome shotgun (WGS) entry which is preliminary data.</text>
</comment>
<feature type="transmembrane region" description="Helical" evidence="1">
    <location>
        <begin position="85"/>
        <end position="103"/>
    </location>
</feature>
<accession>A0A549YFV7</accession>
<evidence type="ECO:0008006" key="4">
    <source>
        <dbReference type="Google" id="ProtNLM"/>
    </source>
</evidence>
<feature type="transmembrane region" description="Helical" evidence="1">
    <location>
        <begin position="52"/>
        <end position="73"/>
    </location>
</feature>
<dbReference type="Proteomes" id="UP000319280">
    <property type="component" value="Unassembled WGS sequence"/>
</dbReference>
<organism evidence="2 3">
    <name type="scientific">Lentibacillus cibarius</name>
    <dbReference type="NCBI Taxonomy" id="2583219"/>
    <lineage>
        <taxon>Bacteria</taxon>
        <taxon>Bacillati</taxon>
        <taxon>Bacillota</taxon>
        <taxon>Bacilli</taxon>
        <taxon>Bacillales</taxon>
        <taxon>Bacillaceae</taxon>
        <taxon>Lentibacillus</taxon>
    </lineage>
</organism>
<keyword evidence="1" id="KW-1133">Transmembrane helix</keyword>
<dbReference type="InterPro" id="IPR025912">
    <property type="entry name" value="YrvL"/>
</dbReference>
<protein>
    <recommendedName>
        <fullName evidence="4">Regulatory protein YrvL</fullName>
    </recommendedName>
</protein>
<proteinExistence type="predicted"/>
<sequence length="141" mass="16078">MKLWEKVIVVMAMTFLIVVALAIVFGGIFLGLTGFFSLIGVTYESLGSLLLFVLYCFLVGIIFEIIEWIILFFIDKSNLHSKEKWIWIVLVKLVLTWFVIHIVNELMTTVVLTGFAELLTAVLIVSIDIVFDDTKEVEEKD</sequence>
<evidence type="ECO:0000313" key="3">
    <source>
        <dbReference type="Proteomes" id="UP000319280"/>
    </source>
</evidence>
<evidence type="ECO:0000256" key="1">
    <source>
        <dbReference type="SAM" id="Phobius"/>
    </source>
</evidence>
<dbReference type="RefSeq" id="WP_142790021.1">
    <property type="nucleotide sequence ID" value="NZ_VJMZ01000001.1"/>
</dbReference>
<keyword evidence="3" id="KW-1185">Reference proteome</keyword>
<keyword evidence="1" id="KW-0812">Transmembrane</keyword>